<dbReference type="Proteomes" id="UP000242638">
    <property type="component" value="Unassembled WGS sequence"/>
</dbReference>
<evidence type="ECO:0000313" key="4">
    <source>
        <dbReference type="Proteomes" id="UP000242638"/>
    </source>
</evidence>
<reference evidence="3" key="2">
    <citation type="submission" date="2025-08" db="UniProtKB">
        <authorList>
            <consortium name="Ensembl"/>
        </authorList>
    </citation>
    <scope>IDENTIFICATION</scope>
    <source>
        <strain evidence="3">Guanapo</strain>
    </source>
</reference>
<sequence>MVKRTKTNNFATEEALEKDRRRDSDSSDEDQSEEESDLSECDSVEEYAEIHGGDAPSDGSDADWEPVQKSARTQDTSNDSETALDLSVPKRGAAGSRLERSEAPPSGEGRWSDTTEPDIVPQQPVFRPSRTPGSQLISTFEYSCVELFQLFFPDSTILTILANTNQYGRSNVSSDKTPWTDITKQDFFSFLSVVLYMSYVRCSSLTDYWRRGNQYSLHFPSNVISAQKWLKILQVLHFSSAKDDAANVSKKGTRKYDRLGKLKPLYTKIREACRQHFHPGQEIAIDERTVASKARQHMKAKPVKRGFKLYVLADSSNGYIWDYFIYEGKADPNGGKGLTHDAVQKLLNTKVLGTGYKLYVDNFYTSPALFTDLLEKRIWACGAIKANRNGFPKTTGNALDKNSEHGSIRWIRKDSVLFVQWRDTRDVCLCSTLHTAHAGDTVGRNVRDGRWTRKEIPVPPAVKDYSRYACMGGVHISDAPTGYHQVLQKTRKWYKTLFFHLVDIAVVNAFLLHKEQCKLVGVGPLAQKAYRETLADQLMDLGPKRSASAALPAPRLQHRLTYITQDRTAGRRRCRMCQFRTAVKCDKPLCFVPTRDCYNRDYIEVYSMNDADDDGLPGD</sequence>
<keyword evidence="4" id="KW-1185">Reference proteome</keyword>
<feature type="domain" description="PiggyBac transposable element-derived protein" evidence="2">
    <location>
        <begin position="145"/>
        <end position="510"/>
    </location>
</feature>
<feature type="compositionally biased region" description="Basic and acidic residues" evidence="1">
    <location>
        <begin position="15"/>
        <end position="25"/>
    </location>
</feature>
<proteinExistence type="predicted"/>
<feature type="region of interest" description="Disordered" evidence="1">
    <location>
        <begin position="1"/>
        <end position="130"/>
    </location>
</feature>
<evidence type="ECO:0000259" key="2">
    <source>
        <dbReference type="Pfam" id="PF13843"/>
    </source>
</evidence>
<dbReference type="InterPro" id="IPR029526">
    <property type="entry name" value="PGBD"/>
</dbReference>
<protein>
    <recommendedName>
        <fullName evidence="2">PiggyBac transposable element-derived protein domain-containing protein</fullName>
    </recommendedName>
</protein>
<dbReference type="AlphaFoldDB" id="A0A3P9NGS3"/>
<evidence type="ECO:0000313" key="3">
    <source>
        <dbReference type="Ensembl" id="ENSPREP00000008732.1"/>
    </source>
</evidence>
<dbReference type="PANTHER" id="PTHR46599">
    <property type="entry name" value="PIGGYBAC TRANSPOSABLE ELEMENT-DERIVED PROTEIN 4"/>
    <property type="match status" value="1"/>
</dbReference>
<dbReference type="Ensembl" id="ENSPRET00000008838.1">
    <property type="protein sequence ID" value="ENSPREP00000008732.1"/>
    <property type="gene ID" value="ENSPREG00000005969.1"/>
</dbReference>
<dbReference type="GeneTree" id="ENSGT00940000163467"/>
<dbReference type="STRING" id="8081.ENSPREP00000008732"/>
<dbReference type="Pfam" id="PF13843">
    <property type="entry name" value="DDE_Tnp_1_7"/>
    <property type="match status" value="1"/>
</dbReference>
<dbReference type="OMA" id="EYLACND"/>
<feature type="compositionally biased region" description="Polar residues" evidence="1">
    <location>
        <begin position="70"/>
        <end position="81"/>
    </location>
</feature>
<name>A0A3P9NGS3_POERE</name>
<organism evidence="3 4">
    <name type="scientific">Poecilia reticulata</name>
    <name type="common">Guppy</name>
    <name type="synonym">Acanthophacelus reticulatus</name>
    <dbReference type="NCBI Taxonomy" id="8081"/>
    <lineage>
        <taxon>Eukaryota</taxon>
        <taxon>Metazoa</taxon>
        <taxon>Chordata</taxon>
        <taxon>Craniata</taxon>
        <taxon>Vertebrata</taxon>
        <taxon>Euteleostomi</taxon>
        <taxon>Actinopterygii</taxon>
        <taxon>Neopterygii</taxon>
        <taxon>Teleostei</taxon>
        <taxon>Neoteleostei</taxon>
        <taxon>Acanthomorphata</taxon>
        <taxon>Ovalentaria</taxon>
        <taxon>Atherinomorphae</taxon>
        <taxon>Cyprinodontiformes</taxon>
        <taxon>Poeciliidae</taxon>
        <taxon>Poeciliinae</taxon>
        <taxon>Poecilia</taxon>
    </lineage>
</organism>
<dbReference type="PANTHER" id="PTHR46599:SF3">
    <property type="entry name" value="PIGGYBAC TRANSPOSABLE ELEMENT-DERIVED PROTEIN 4"/>
    <property type="match status" value="1"/>
</dbReference>
<evidence type="ECO:0000256" key="1">
    <source>
        <dbReference type="SAM" id="MobiDB-lite"/>
    </source>
</evidence>
<reference evidence="4" key="1">
    <citation type="submission" date="2013-11" db="EMBL/GenBank/DDBJ databases">
        <title>The genomic landscape of the Guanapo guppy.</title>
        <authorList>
            <person name="Kuenstner A."/>
            <person name="Dreyer C."/>
        </authorList>
    </citation>
    <scope>NUCLEOTIDE SEQUENCE</scope>
    <source>
        <strain evidence="4">Guanapo</strain>
    </source>
</reference>
<reference evidence="3" key="3">
    <citation type="submission" date="2025-09" db="UniProtKB">
        <authorList>
            <consortium name="Ensembl"/>
        </authorList>
    </citation>
    <scope>IDENTIFICATION</scope>
    <source>
        <strain evidence="3">Guanapo</strain>
    </source>
</reference>
<feature type="compositionally biased region" description="Acidic residues" evidence="1">
    <location>
        <begin position="26"/>
        <end position="47"/>
    </location>
</feature>
<accession>A0A3P9NGS3</accession>